<organism evidence="2 3">
    <name type="scientific">Biomphalaria glabrata</name>
    <name type="common">Bloodfluke planorb</name>
    <name type="synonym">Freshwater snail</name>
    <dbReference type="NCBI Taxonomy" id="6526"/>
    <lineage>
        <taxon>Eukaryota</taxon>
        <taxon>Metazoa</taxon>
        <taxon>Spiralia</taxon>
        <taxon>Lophotrochozoa</taxon>
        <taxon>Mollusca</taxon>
        <taxon>Gastropoda</taxon>
        <taxon>Heterobranchia</taxon>
        <taxon>Euthyneura</taxon>
        <taxon>Panpulmonata</taxon>
        <taxon>Hygrophila</taxon>
        <taxon>Lymnaeoidea</taxon>
        <taxon>Planorbidae</taxon>
        <taxon>Biomphalaria</taxon>
    </lineage>
</organism>
<dbReference type="Proteomes" id="UP000076420">
    <property type="component" value="Unassembled WGS sequence"/>
</dbReference>
<dbReference type="Pfam" id="PF01661">
    <property type="entry name" value="Macro"/>
    <property type="match status" value="2"/>
</dbReference>
<evidence type="ECO:0000313" key="2">
    <source>
        <dbReference type="EnsemblMetazoa" id="BGLB012043-PB"/>
    </source>
</evidence>
<protein>
    <recommendedName>
        <fullName evidence="1">Macro domain-containing protein</fullName>
    </recommendedName>
</protein>
<dbReference type="InterPro" id="IPR002589">
    <property type="entry name" value="Macro_dom"/>
</dbReference>
<dbReference type="PROSITE" id="PS51154">
    <property type="entry name" value="MACRO"/>
    <property type="match status" value="2"/>
</dbReference>
<name>A0A2C9K2I5_BIOGL</name>
<evidence type="ECO:0000313" key="3">
    <source>
        <dbReference type="Proteomes" id="UP000076420"/>
    </source>
</evidence>
<dbReference type="PANTHER" id="PTHR12521">
    <property type="entry name" value="PROTEIN C6ORF130"/>
    <property type="match status" value="1"/>
</dbReference>
<dbReference type="VEuPathDB" id="VectorBase:BGLB012043"/>
<dbReference type="CDD" id="cd02901">
    <property type="entry name" value="Macro_Poa1p-like"/>
    <property type="match status" value="2"/>
</dbReference>
<accession>A0A2C9K2I5</accession>
<dbReference type="VEuPathDB" id="VectorBase:BGLAX_029224"/>
<dbReference type="SMART" id="SM00506">
    <property type="entry name" value="A1pp"/>
    <property type="match status" value="2"/>
</dbReference>
<sequence length="298" mass="34202">MALTFIEKEGDLFTCSNTASLAHCVSEDLIMGKGIAVEFKRRFGQVEELRKQKSTVGQFAVLQDGERYIYYLVTKPKYDKKPSEVNVKYCLREMRDHILQHGVKELCMPRIGCGLDELDWKKVKEIIKTVFQGCPITVTIYHQAEHTLAPENNSSQCFTEVDGDLFNCPSTWSMAHGVGEDLVMRKGIAETFLKRFGQLDLLNSQKATVGQCAVLKDQSRYIYYMIIKKLCNHKIQESSLRQALLFMRDHCKIHGVKQLAMPKIGTGYNSLEWDKVRRLINDVFAQTDIHVTVYNYVK</sequence>
<dbReference type="KEGG" id="bgt:106078797"/>
<dbReference type="SUPFAM" id="SSF52949">
    <property type="entry name" value="Macro domain-like"/>
    <property type="match status" value="2"/>
</dbReference>
<feature type="domain" description="Macro" evidence="1">
    <location>
        <begin position="1"/>
        <end position="149"/>
    </location>
</feature>
<dbReference type="InterPro" id="IPR050892">
    <property type="entry name" value="ADP-ribose_metab_enzymes"/>
</dbReference>
<dbReference type="AlphaFoldDB" id="A0A2C9K2I5"/>
<proteinExistence type="predicted"/>
<dbReference type="InterPro" id="IPR043472">
    <property type="entry name" value="Macro_dom-like"/>
</dbReference>
<feature type="domain" description="Macro" evidence="1">
    <location>
        <begin position="145"/>
        <end position="298"/>
    </location>
</feature>
<dbReference type="GO" id="GO:0140291">
    <property type="term" value="P:peptidyl-glutamate ADP-deribosylation"/>
    <property type="evidence" value="ECO:0007669"/>
    <property type="project" value="TreeGrafter"/>
</dbReference>
<dbReference type="EnsemblMetazoa" id="BGLB012043-RB">
    <property type="protein sequence ID" value="BGLB012043-PB"/>
    <property type="gene ID" value="BGLB012043"/>
</dbReference>
<reference evidence="2" key="1">
    <citation type="submission" date="2020-05" db="UniProtKB">
        <authorList>
            <consortium name="EnsemblMetazoa"/>
        </authorList>
    </citation>
    <scope>IDENTIFICATION</scope>
    <source>
        <strain evidence="2">BB02</strain>
    </source>
</reference>
<evidence type="ECO:0000259" key="1">
    <source>
        <dbReference type="PROSITE" id="PS51154"/>
    </source>
</evidence>
<dbReference type="OrthoDB" id="2155246at2759"/>
<dbReference type="Gene3D" id="3.40.220.10">
    <property type="entry name" value="Leucine Aminopeptidase, subunit E, domain 1"/>
    <property type="match status" value="2"/>
</dbReference>
<gene>
    <name evidence="2" type="primary">106078797</name>
</gene>
<dbReference type="STRING" id="6526.A0A2C9K2I5"/>
<dbReference type="PANTHER" id="PTHR12521:SF0">
    <property type="entry name" value="ADP-RIBOSE GLYCOHYDROLASE OARD1"/>
    <property type="match status" value="1"/>
</dbReference>